<gene>
    <name evidence="2" type="ORF">PsYK624_060940</name>
</gene>
<proteinExistence type="predicted"/>
<dbReference type="AlphaFoldDB" id="A0A9P3G7Z3"/>
<evidence type="ECO:0000313" key="3">
    <source>
        <dbReference type="Proteomes" id="UP000703269"/>
    </source>
</evidence>
<accession>A0A9P3G7Z3</accession>
<comment type="caution">
    <text evidence="2">The sequence shown here is derived from an EMBL/GenBank/DDBJ whole genome shotgun (WGS) entry which is preliminary data.</text>
</comment>
<feature type="region of interest" description="Disordered" evidence="1">
    <location>
        <begin position="91"/>
        <end position="143"/>
    </location>
</feature>
<feature type="compositionally biased region" description="Low complexity" evidence="1">
    <location>
        <begin position="46"/>
        <end position="55"/>
    </location>
</feature>
<reference evidence="2 3" key="1">
    <citation type="submission" date="2021-08" db="EMBL/GenBank/DDBJ databases">
        <title>Draft Genome Sequence of Phanerochaete sordida strain YK-624.</title>
        <authorList>
            <person name="Mori T."/>
            <person name="Dohra H."/>
            <person name="Suzuki T."/>
            <person name="Kawagishi H."/>
            <person name="Hirai H."/>
        </authorList>
    </citation>
    <scope>NUCLEOTIDE SEQUENCE [LARGE SCALE GENOMIC DNA]</scope>
    <source>
        <strain evidence="2 3">YK-624</strain>
    </source>
</reference>
<evidence type="ECO:0000256" key="1">
    <source>
        <dbReference type="SAM" id="MobiDB-lite"/>
    </source>
</evidence>
<evidence type="ECO:0000313" key="2">
    <source>
        <dbReference type="EMBL" id="GJE89976.1"/>
    </source>
</evidence>
<dbReference type="Proteomes" id="UP000703269">
    <property type="component" value="Unassembled WGS sequence"/>
</dbReference>
<feature type="region of interest" description="Disordered" evidence="1">
    <location>
        <begin position="1"/>
        <end position="69"/>
    </location>
</feature>
<organism evidence="2 3">
    <name type="scientific">Phanerochaete sordida</name>
    <dbReference type="NCBI Taxonomy" id="48140"/>
    <lineage>
        <taxon>Eukaryota</taxon>
        <taxon>Fungi</taxon>
        <taxon>Dikarya</taxon>
        <taxon>Basidiomycota</taxon>
        <taxon>Agaricomycotina</taxon>
        <taxon>Agaricomycetes</taxon>
        <taxon>Polyporales</taxon>
        <taxon>Phanerochaetaceae</taxon>
        <taxon>Phanerochaete</taxon>
    </lineage>
</organism>
<sequence length="143" mass="15271">MAEGRGKRQRGKEAGQSILFSGVNLPRPGPARTHNSTAGLSPTPQPSRTSRSSSHILKHLSPPPPPHYLVPSMLLATPTIALPTNTAAAVSVDPHTRPWSNTPASGHLEGRNGDMNIFKQPPRRARRPPTGTRTTAITSRQGT</sequence>
<keyword evidence="3" id="KW-1185">Reference proteome</keyword>
<name>A0A9P3G7Z3_9APHY</name>
<protein>
    <submittedName>
        <fullName evidence="2">Uncharacterized protein</fullName>
    </submittedName>
</protein>
<dbReference type="EMBL" id="BPQB01000014">
    <property type="protein sequence ID" value="GJE89976.1"/>
    <property type="molecule type" value="Genomic_DNA"/>
</dbReference>